<keyword evidence="3" id="KW-0597">Phosphoprotein</keyword>
<comment type="catalytic activity">
    <reaction evidence="1">
        <text>ATP + protein L-histidine = ADP + protein N-phospho-L-histidine.</text>
        <dbReference type="EC" id="2.7.13.3"/>
    </reaction>
</comment>
<dbReference type="Gene3D" id="1.10.287.130">
    <property type="match status" value="1"/>
</dbReference>
<dbReference type="SUPFAM" id="SSF47384">
    <property type="entry name" value="Homodimeric domain of signal transducing histidine kinase"/>
    <property type="match status" value="1"/>
</dbReference>
<accession>A0A7Y0AAP8</accession>
<protein>
    <recommendedName>
        <fullName evidence="2">histidine kinase</fullName>
        <ecNumber evidence="2">2.7.13.3</ecNumber>
    </recommendedName>
</protein>
<keyword evidence="7" id="KW-1133">Transmembrane helix</keyword>
<keyword evidence="6" id="KW-0902">Two-component regulatory system</keyword>
<dbReference type="SMART" id="SM00388">
    <property type="entry name" value="HisKA"/>
    <property type="match status" value="1"/>
</dbReference>
<dbReference type="PANTHER" id="PTHR43711:SF1">
    <property type="entry name" value="HISTIDINE KINASE 1"/>
    <property type="match status" value="1"/>
</dbReference>
<dbReference type="CDD" id="cd00075">
    <property type="entry name" value="HATPase"/>
    <property type="match status" value="1"/>
</dbReference>
<comment type="caution">
    <text evidence="9">The sequence shown here is derived from an EMBL/GenBank/DDBJ whole genome shotgun (WGS) entry which is preliminary data.</text>
</comment>
<dbReference type="Proteomes" id="UP000559626">
    <property type="component" value="Unassembled WGS sequence"/>
</dbReference>
<dbReference type="Pfam" id="PF00512">
    <property type="entry name" value="HisKA"/>
    <property type="match status" value="1"/>
</dbReference>
<sequence length="516" mass="55594">MKRRIWLATGLVLLAALGVVAFQAYWTQQTYQQASQRLRQDSQAALVAATEQALARQQNQLLARYAGWLGDSTHIRISCHINARYYRTEFTVAGVPARPGERSGISFDDFTPRLAHITPAARAWFIRRFAYTTVRRELNQGFVVFHTQWLGAQLAAAQRSIRTSPAEFGQLLATELRRRGLAELPFRVRLTEAGAPDSLQPGPAGFPLALAPVRFGQYDRSKQVARVWLPAAPGVVLRQLQGVLLASGLLLALVLGGAGYAVGTMRRQKRLAALKADFTHNMTHELKTPVAAIQLAADSLRQYELDAATTAEYAALIGAEAGRLGTLIDRILRGVALEQATLPLVRQPVAWLALASELAARHQPHFARAGHQLRGVPAGQAATVLGDATHLGSALATLLDNALKYGGPHVTLGAEIDATTVALHLHDDGPGIAPEYQARVFEQFFRVPTGNVHTVKGYGLGLHYARQVAAAHGGALTLRSQPGRGTTFTLVLPLAPAAPSPHPISLLHADCPVAST</sequence>
<dbReference type="Gene3D" id="3.30.565.10">
    <property type="entry name" value="Histidine kinase-like ATPase, C-terminal domain"/>
    <property type="match status" value="1"/>
</dbReference>
<dbReference type="PRINTS" id="PR00344">
    <property type="entry name" value="BCTRLSENSOR"/>
</dbReference>
<dbReference type="InterPro" id="IPR036097">
    <property type="entry name" value="HisK_dim/P_sf"/>
</dbReference>
<dbReference type="InterPro" id="IPR003594">
    <property type="entry name" value="HATPase_dom"/>
</dbReference>
<dbReference type="SMART" id="SM00387">
    <property type="entry name" value="HATPase_c"/>
    <property type="match status" value="1"/>
</dbReference>
<evidence type="ECO:0000256" key="3">
    <source>
        <dbReference type="ARBA" id="ARBA00022553"/>
    </source>
</evidence>
<keyword evidence="7" id="KW-0812">Transmembrane</keyword>
<dbReference type="AlphaFoldDB" id="A0A7Y0AAP8"/>
<keyword evidence="7" id="KW-0472">Membrane</keyword>
<feature type="domain" description="Histidine kinase" evidence="8">
    <location>
        <begin position="281"/>
        <end position="496"/>
    </location>
</feature>
<evidence type="ECO:0000256" key="4">
    <source>
        <dbReference type="ARBA" id="ARBA00022679"/>
    </source>
</evidence>
<keyword evidence="4" id="KW-0808">Transferase</keyword>
<dbReference type="Pfam" id="PF02518">
    <property type="entry name" value="HATPase_c"/>
    <property type="match status" value="1"/>
</dbReference>
<evidence type="ECO:0000256" key="2">
    <source>
        <dbReference type="ARBA" id="ARBA00012438"/>
    </source>
</evidence>
<evidence type="ECO:0000256" key="6">
    <source>
        <dbReference type="ARBA" id="ARBA00023012"/>
    </source>
</evidence>
<evidence type="ECO:0000256" key="7">
    <source>
        <dbReference type="SAM" id="Phobius"/>
    </source>
</evidence>
<dbReference type="InterPro" id="IPR050736">
    <property type="entry name" value="Sensor_HK_Regulatory"/>
</dbReference>
<gene>
    <name evidence="9" type="ORF">HHL22_01605</name>
</gene>
<reference evidence="9 10" key="1">
    <citation type="submission" date="2020-04" db="EMBL/GenBank/DDBJ databases">
        <title>Hymenobacter polaris sp. nov., isolated from Arctic soil.</title>
        <authorList>
            <person name="Dahal R.H."/>
        </authorList>
    </citation>
    <scope>NUCLEOTIDE SEQUENCE [LARGE SCALE GENOMIC DNA]</scope>
    <source>
        <strain evidence="9 10">RP-2-7</strain>
    </source>
</reference>
<dbReference type="PROSITE" id="PS50109">
    <property type="entry name" value="HIS_KIN"/>
    <property type="match status" value="1"/>
</dbReference>
<evidence type="ECO:0000313" key="9">
    <source>
        <dbReference type="EMBL" id="NML63891.1"/>
    </source>
</evidence>
<feature type="transmembrane region" description="Helical" evidence="7">
    <location>
        <begin position="243"/>
        <end position="262"/>
    </location>
</feature>
<dbReference type="EC" id="2.7.13.3" evidence="2"/>
<evidence type="ECO:0000259" key="8">
    <source>
        <dbReference type="PROSITE" id="PS50109"/>
    </source>
</evidence>
<name>A0A7Y0AAP8_9BACT</name>
<dbReference type="InterPro" id="IPR003661">
    <property type="entry name" value="HisK_dim/P_dom"/>
</dbReference>
<dbReference type="RefSeq" id="WP_169529221.1">
    <property type="nucleotide sequence ID" value="NZ_JABBGH010000001.1"/>
</dbReference>
<dbReference type="SUPFAM" id="SSF55874">
    <property type="entry name" value="ATPase domain of HSP90 chaperone/DNA topoisomerase II/histidine kinase"/>
    <property type="match status" value="1"/>
</dbReference>
<evidence type="ECO:0000313" key="10">
    <source>
        <dbReference type="Proteomes" id="UP000559626"/>
    </source>
</evidence>
<dbReference type="PANTHER" id="PTHR43711">
    <property type="entry name" value="TWO-COMPONENT HISTIDINE KINASE"/>
    <property type="match status" value="1"/>
</dbReference>
<proteinExistence type="predicted"/>
<dbReference type="InterPro" id="IPR036890">
    <property type="entry name" value="HATPase_C_sf"/>
</dbReference>
<evidence type="ECO:0000256" key="1">
    <source>
        <dbReference type="ARBA" id="ARBA00000085"/>
    </source>
</evidence>
<dbReference type="EMBL" id="JABBGH010000001">
    <property type="protein sequence ID" value="NML63891.1"/>
    <property type="molecule type" value="Genomic_DNA"/>
</dbReference>
<organism evidence="9 10">
    <name type="scientific">Hymenobacter polaris</name>
    <dbReference type="NCBI Taxonomy" id="2682546"/>
    <lineage>
        <taxon>Bacteria</taxon>
        <taxon>Pseudomonadati</taxon>
        <taxon>Bacteroidota</taxon>
        <taxon>Cytophagia</taxon>
        <taxon>Cytophagales</taxon>
        <taxon>Hymenobacteraceae</taxon>
        <taxon>Hymenobacter</taxon>
    </lineage>
</organism>
<dbReference type="InterPro" id="IPR005467">
    <property type="entry name" value="His_kinase_dom"/>
</dbReference>
<dbReference type="CDD" id="cd00082">
    <property type="entry name" value="HisKA"/>
    <property type="match status" value="1"/>
</dbReference>
<keyword evidence="10" id="KW-1185">Reference proteome</keyword>
<dbReference type="GO" id="GO:0000155">
    <property type="term" value="F:phosphorelay sensor kinase activity"/>
    <property type="evidence" value="ECO:0007669"/>
    <property type="project" value="InterPro"/>
</dbReference>
<keyword evidence="5" id="KW-0418">Kinase</keyword>
<evidence type="ECO:0000256" key="5">
    <source>
        <dbReference type="ARBA" id="ARBA00022777"/>
    </source>
</evidence>
<dbReference type="InterPro" id="IPR004358">
    <property type="entry name" value="Sig_transdc_His_kin-like_C"/>
</dbReference>